<evidence type="ECO:0000313" key="1">
    <source>
        <dbReference type="EMBL" id="KAK1146567.1"/>
    </source>
</evidence>
<comment type="caution">
    <text evidence="1">The sequence shown here is derived from an EMBL/GenBank/DDBJ whole genome shotgun (WGS) entry which is preliminary data.</text>
</comment>
<protein>
    <submittedName>
        <fullName evidence="1">Uncharacterized protein</fullName>
    </submittedName>
</protein>
<gene>
    <name evidence="1" type="ORF">N8T08_002997</name>
</gene>
<proteinExistence type="predicted"/>
<dbReference type="EMBL" id="JAOPJF010000017">
    <property type="protein sequence ID" value="KAK1146567.1"/>
    <property type="molecule type" value="Genomic_DNA"/>
</dbReference>
<evidence type="ECO:0000313" key="2">
    <source>
        <dbReference type="Proteomes" id="UP001177260"/>
    </source>
</evidence>
<keyword evidence="2" id="KW-1185">Reference proteome</keyword>
<accession>A0ACC3B7N5</accession>
<organism evidence="1 2">
    <name type="scientific">Aspergillus melleus</name>
    <dbReference type="NCBI Taxonomy" id="138277"/>
    <lineage>
        <taxon>Eukaryota</taxon>
        <taxon>Fungi</taxon>
        <taxon>Dikarya</taxon>
        <taxon>Ascomycota</taxon>
        <taxon>Pezizomycotina</taxon>
        <taxon>Eurotiomycetes</taxon>
        <taxon>Eurotiomycetidae</taxon>
        <taxon>Eurotiales</taxon>
        <taxon>Aspergillaceae</taxon>
        <taxon>Aspergillus</taxon>
        <taxon>Aspergillus subgen. Circumdati</taxon>
    </lineage>
</organism>
<name>A0ACC3B7N5_9EURO</name>
<sequence length="1529" mass="170886">MVFRRVRRSFQRFRSQKHDDTADRRNDNQFQLCPKTRGAQEPRNLWQEAYDKLDDKQKLNLEAGVEINHTDARTIKRSDDDGSSGLIKALNSVIETVEQQYEIRTSKRNNNRLRESAKKILTATLSVKGVISAVAAFDPTGHATSAWTVVSLGLAMTQNYVDQQAAWFESSAFLTDVLARYALIERFYRDDTSVLNEGLENSIVRVYKAALSYAAEVLASYKAHAGKRLLKSVIALTDLPLTTIQSSIEKEEERLGKWIEMYQDSQRKQEAESILKGVDAVFAGIQELTHKMDLSKLPIADGAHYNSHTDENEDSCLPGTRVGLLDDIMRWVDDPQAKSILWLNGVAGSGKSTISRTVARLLQNRDLLGATFFFKRDEEDRSDTKKFVTTIVTQLMAVLPPMKKDIAEVIEADPMIYSKALREQFQKLFLQPLQNMKVSSGNPILVALVIDALDECDDERIEMIIRLLPQVQQSTSVQLRVFVTSRPESHILSGFDKIAGSHRDVVLHDIEDRVIEHDISLLFRQRFTEIRREHLLPEEWPGKENSEALVKMAVPLFISAATMCRVLEDRRWDPNESLKEILNHQEESSKLDGTYLPVLAKLLLDLHPNKKARLVQEFRQVVGAIIVLQTPVSILSLSRLIEVPTGTITKRLETLHSVLNIPKSLNQPVKLFHLSFREFLLSPAIRSKTDLWVDSESTHRELALRCIAIMSGEGKGGLRRDMCDMKNYGVLRAEISPEVIQRGIPSELRYSCRHWVYHMQQGQYAIHDGNQAHTFLLTHFLHWLEVMSLLGYLSDTVGCIESLRSLVANNGSQISKFLLDAKRFILKNIWIADTAPLQLYSSALVFAPQRSIIRNVFSQDIPNCFSKLPIVEADWGAELQTLIGHSEKIKALSFSPDGKRLASGSNDQTVRLCDPTTGELQHVLGVHKGPVWRTAFSSDGRFVASCSEDRTVRVWETGSGALKHEFLGHSGKIYAVEFLQDQEIVSASDDGTVLLWDVDTGGLMRSIRWGSNLDSLGEITTLSLFPERNLLVSGHFDLNSVNPFTVRLWNITTGSIQHVFEGHNWDIHSTEFSPDGNLIASGDDGGFLKLWDTRQGTLEQTIQCHQVRSRPGCQIKGISFSRDAKSLATACDHGVRLWDATGNMLYQYHSVHEVSSSVALSPGGGQLASGYSGPLKLWDTTLDNLPPCREFRTGRVITMDLSPDENLIAFASSGGTIQMRDMRTGAQNALSDTSCHNVRFSSDSRQVAGATSDLTSLKVWDTATGSLLHTLLGSSEELSKIAFSPDGRLIAVCSRRDAIELWDTHTGVLKHKWDLDISSETLQFSPNSEMIAAGSVDRKVTVWDTFTGSPKHILIGHSGEVSSVAFVPGTSLIASISTDGLMIVWDLETGKARHTNAGHAMAYAEIVSSSDGTLIAADMDTLQQSNPMPPKKAFMRISRDRQYLETASGRYNIRPLGENVDRPWCPSKYDMVITHDWLVLGGEKVLWLPIEYRPSFCSMVRGDKVIVGVRSGEISIIELNTSVGLDKWQ</sequence>
<reference evidence="1 2" key="1">
    <citation type="journal article" date="2023" name="ACS Omega">
        <title>Identification of the Neoaspergillic Acid Biosynthesis Gene Cluster by Establishing an In Vitro CRISPR-Ribonucleoprotein Genetic System in Aspergillus melleus.</title>
        <authorList>
            <person name="Yuan B."/>
            <person name="Grau M.F."/>
            <person name="Murata R.M."/>
            <person name="Torok T."/>
            <person name="Venkateswaran K."/>
            <person name="Stajich J.E."/>
            <person name="Wang C.C.C."/>
        </authorList>
    </citation>
    <scope>NUCLEOTIDE SEQUENCE [LARGE SCALE GENOMIC DNA]</scope>
    <source>
        <strain evidence="1 2">IMV 1140</strain>
    </source>
</reference>
<dbReference type="Proteomes" id="UP001177260">
    <property type="component" value="Unassembled WGS sequence"/>
</dbReference>